<name>A0A840EVZ6_9ACTN</name>
<gene>
    <name evidence="2" type="ORF">BKA16_000558</name>
</gene>
<reference evidence="2 3" key="1">
    <citation type="submission" date="2020-08" db="EMBL/GenBank/DDBJ databases">
        <title>Sequencing the genomes of 1000 actinobacteria strains.</title>
        <authorList>
            <person name="Klenk H.-P."/>
        </authorList>
    </citation>
    <scope>NUCLEOTIDE SEQUENCE [LARGE SCALE GENOMIC DNA]</scope>
    <source>
        <strain evidence="2 3">DSM 45298</strain>
    </source>
</reference>
<evidence type="ECO:0000313" key="3">
    <source>
        <dbReference type="Proteomes" id="UP000551501"/>
    </source>
</evidence>
<evidence type="ECO:0000313" key="2">
    <source>
        <dbReference type="EMBL" id="MBB4134006.1"/>
    </source>
</evidence>
<keyword evidence="3" id="KW-1185">Reference proteome</keyword>
<evidence type="ECO:0000256" key="1">
    <source>
        <dbReference type="SAM" id="MobiDB-lite"/>
    </source>
</evidence>
<organism evidence="2 3">
    <name type="scientific">Gordonia humi</name>
    <dbReference type="NCBI Taxonomy" id="686429"/>
    <lineage>
        <taxon>Bacteria</taxon>
        <taxon>Bacillati</taxon>
        <taxon>Actinomycetota</taxon>
        <taxon>Actinomycetes</taxon>
        <taxon>Mycobacteriales</taxon>
        <taxon>Gordoniaceae</taxon>
        <taxon>Gordonia</taxon>
    </lineage>
</organism>
<dbReference type="AlphaFoldDB" id="A0A840EVZ6"/>
<proteinExistence type="predicted"/>
<feature type="region of interest" description="Disordered" evidence="1">
    <location>
        <begin position="10"/>
        <end position="31"/>
    </location>
</feature>
<feature type="compositionally biased region" description="Basic and acidic residues" evidence="1">
    <location>
        <begin position="11"/>
        <end position="23"/>
    </location>
</feature>
<dbReference type="Proteomes" id="UP000551501">
    <property type="component" value="Unassembled WGS sequence"/>
</dbReference>
<dbReference type="EMBL" id="JACIFP010000001">
    <property type="protein sequence ID" value="MBB4134006.1"/>
    <property type="molecule type" value="Genomic_DNA"/>
</dbReference>
<protein>
    <submittedName>
        <fullName evidence="2">Uncharacterized protein</fullName>
    </submittedName>
</protein>
<comment type="caution">
    <text evidence="2">The sequence shown here is derived from an EMBL/GenBank/DDBJ whole genome shotgun (WGS) entry which is preliminary data.</text>
</comment>
<accession>A0A840EVZ6</accession>
<sequence>MLAAAKLAVKAAEKQNKDPRPDLVRIAQSAK</sequence>